<dbReference type="InterPro" id="IPR059071">
    <property type="entry name" value="SEC22a-c_C"/>
</dbReference>
<keyword evidence="1" id="KW-0472">Membrane</keyword>
<reference evidence="3" key="2">
    <citation type="journal article" date="2015" name="Fish Shellfish Immunol.">
        <title>Early steps in the European eel (Anguilla anguilla)-Vibrio vulnificus interaction in the gills: Role of the RtxA13 toxin.</title>
        <authorList>
            <person name="Callol A."/>
            <person name="Pajuelo D."/>
            <person name="Ebbesson L."/>
            <person name="Teles M."/>
            <person name="MacKenzie S."/>
            <person name="Amaro C."/>
        </authorList>
    </citation>
    <scope>NUCLEOTIDE SEQUENCE</scope>
</reference>
<sequence>MIMRGVWNVIAFLLAFVCCLFQCYLYVFYTSLKKLKSFTLLTLIILCNVFLYGLRNSWQLAFHIAVATVSTCLILSRKLHERTADCGV</sequence>
<keyword evidence="1" id="KW-1133">Transmembrane helix</keyword>
<proteinExistence type="predicted"/>
<evidence type="ECO:0000259" key="2">
    <source>
        <dbReference type="Pfam" id="PF25970"/>
    </source>
</evidence>
<organism evidence="3">
    <name type="scientific">Anguilla anguilla</name>
    <name type="common">European freshwater eel</name>
    <name type="synonym">Muraena anguilla</name>
    <dbReference type="NCBI Taxonomy" id="7936"/>
    <lineage>
        <taxon>Eukaryota</taxon>
        <taxon>Metazoa</taxon>
        <taxon>Chordata</taxon>
        <taxon>Craniata</taxon>
        <taxon>Vertebrata</taxon>
        <taxon>Euteleostomi</taxon>
        <taxon>Actinopterygii</taxon>
        <taxon>Neopterygii</taxon>
        <taxon>Teleostei</taxon>
        <taxon>Anguilliformes</taxon>
        <taxon>Anguillidae</taxon>
        <taxon>Anguilla</taxon>
    </lineage>
</organism>
<keyword evidence="1" id="KW-0812">Transmembrane</keyword>
<evidence type="ECO:0000313" key="3">
    <source>
        <dbReference type="EMBL" id="JAH01300.1"/>
    </source>
</evidence>
<dbReference type="Pfam" id="PF25970">
    <property type="entry name" value="SEC22a_C"/>
    <property type="match status" value="1"/>
</dbReference>
<reference evidence="3" key="1">
    <citation type="submission" date="2014-11" db="EMBL/GenBank/DDBJ databases">
        <authorList>
            <person name="Amaro Gonzalez C."/>
        </authorList>
    </citation>
    <scope>NUCLEOTIDE SEQUENCE</scope>
</reference>
<dbReference type="EMBL" id="GBXM01107277">
    <property type="protein sequence ID" value="JAH01300.1"/>
    <property type="molecule type" value="Transcribed_RNA"/>
</dbReference>
<feature type="transmembrane region" description="Helical" evidence="1">
    <location>
        <begin position="6"/>
        <end position="28"/>
    </location>
</feature>
<dbReference type="AlphaFoldDB" id="A0A0E9PB95"/>
<name>A0A0E9PB95_ANGAN</name>
<feature type="transmembrane region" description="Helical" evidence="1">
    <location>
        <begin position="35"/>
        <end position="54"/>
    </location>
</feature>
<accession>A0A0E9PB95</accession>
<evidence type="ECO:0000256" key="1">
    <source>
        <dbReference type="SAM" id="Phobius"/>
    </source>
</evidence>
<protein>
    <recommendedName>
        <fullName evidence="2">Vesicle-trafficking protein SEC22a/c C-terminal domain-containing protein</fullName>
    </recommendedName>
</protein>
<feature type="domain" description="Vesicle-trafficking protein SEC22a/c C-terminal" evidence="2">
    <location>
        <begin position="5"/>
        <end position="75"/>
    </location>
</feature>